<dbReference type="PANTHER" id="PTHR43537">
    <property type="entry name" value="TRANSCRIPTIONAL REGULATOR, GNTR FAMILY"/>
    <property type="match status" value="1"/>
</dbReference>
<dbReference type="InterPro" id="IPR011711">
    <property type="entry name" value="GntR_C"/>
</dbReference>
<dbReference type="Gene3D" id="1.10.10.10">
    <property type="entry name" value="Winged helix-like DNA-binding domain superfamily/Winged helix DNA-binding domain"/>
    <property type="match status" value="1"/>
</dbReference>
<feature type="domain" description="HTH gntR-type" evidence="4">
    <location>
        <begin position="19"/>
        <end position="86"/>
    </location>
</feature>
<evidence type="ECO:0000259" key="4">
    <source>
        <dbReference type="PROSITE" id="PS50949"/>
    </source>
</evidence>
<keyword evidence="2" id="KW-0238">DNA-binding</keyword>
<evidence type="ECO:0000256" key="1">
    <source>
        <dbReference type="ARBA" id="ARBA00023015"/>
    </source>
</evidence>
<dbReference type="InterPro" id="IPR008920">
    <property type="entry name" value="TF_FadR/GntR_C"/>
</dbReference>
<organism evidence="5 6">
    <name type="scientific">Gimibacter soli</name>
    <dbReference type="NCBI Taxonomy" id="3024400"/>
    <lineage>
        <taxon>Bacteria</taxon>
        <taxon>Pseudomonadati</taxon>
        <taxon>Pseudomonadota</taxon>
        <taxon>Alphaproteobacteria</taxon>
        <taxon>Kordiimonadales</taxon>
        <taxon>Temperatibacteraceae</taxon>
        <taxon>Gimibacter</taxon>
    </lineage>
</organism>
<keyword evidence="1" id="KW-0805">Transcription regulation</keyword>
<sequence>MSSLPQMEGEPGQAGLVVRTLAERVFEIMRERIVTGRIPTSAPIRQDVLATELGISKIPLREALARLEQEGLIVSMPNRGYFVRAMSADEADEIFALRLVIEPAAAAAGCLAATEQHQAAARAAFEALDRAAADNLGEVAARNRAFHTSLVRPAGRMLTTNLVERLEILSERYVIAHLQPAGREDRAHLEHQALLDAWLARDGAQTEKLLKAHIEGTLMDLRQQFAAG</sequence>
<dbReference type="InterPro" id="IPR036390">
    <property type="entry name" value="WH_DNA-bd_sf"/>
</dbReference>
<reference evidence="5" key="1">
    <citation type="submission" date="2023-01" db="EMBL/GenBank/DDBJ databases">
        <title>The genome sequence of Kordiimonadaceae bacterium 6D33.</title>
        <authorList>
            <person name="Liu Y."/>
        </authorList>
    </citation>
    <scope>NUCLEOTIDE SEQUENCE</scope>
    <source>
        <strain evidence="5">6D33</strain>
    </source>
</reference>
<keyword evidence="6" id="KW-1185">Reference proteome</keyword>
<dbReference type="InterPro" id="IPR000524">
    <property type="entry name" value="Tscrpt_reg_HTH_GntR"/>
</dbReference>
<dbReference type="SUPFAM" id="SSF48008">
    <property type="entry name" value="GntR ligand-binding domain-like"/>
    <property type="match status" value="1"/>
</dbReference>
<dbReference type="SMART" id="SM00345">
    <property type="entry name" value="HTH_GNTR"/>
    <property type="match status" value="1"/>
</dbReference>
<dbReference type="Pfam" id="PF00392">
    <property type="entry name" value="GntR"/>
    <property type="match status" value="1"/>
</dbReference>
<accession>A0AAE9XU69</accession>
<dbReference type="GO" id="GO:0003700">
    <property type="term" value="F:DNA-binding transcription factor activity"/>
    <property type="evidence" value="ECO:0007669"/>
    <property type="project" value="InterPro"/>
</dbReference>
<dbReference type="Gene3D" id="1.20.120.530">
    <property type="entry name" value="GntR ligand-binding domain-like"/>
    <property type="match status" value="1"/>
</dbReference>
<keyword evidence="3" id="KW-0804">Transcription</keyword>
<gene>
    <name evidence="5" type="ORF">PH603_13595</name>
</gene>
<dbReference type="KEGG" id="gso:PH603_13595"/>
<protein>
    <submittedName>
        <fullName evidence="5">GntR family transcriptional regulator</fullName>
    </submittedName>
</protein>
<evidence type="ECO:0000256" key="2">
    <source>
        <dbReference type="ARBA" id="ARBA00023125"/>
    </source>
</evidence>
<dbReference type="AlphaFoldDB" id="A0AAE9XU69"/>
<evidence type="ECO:0000256" key="3">
    <source>
        <dbReference type="ARBA" id="ARBA00023163"/>
    </source>
</evidence>
<proteinExistence type="predicted"/>
<dbReference type="PROSITE" id="PS50949">
    <property type="entry name" value="HTH_GNTR"/>
    <property type="match status" value="1"/>
</dbReference>
<dbReference type="RefSeq" id="WP_289503080.1">
    <property type="nucleotide sequence ID" value="NZ_CP116805.1"/>
</dbReference>
<dbReference type="EMBL" id="CP116805">
    <property type="protein sequence ID" value="WCL53568.1"/>
    <property type="molecule type" value="Genomic_DNA"/>
</dbReference>
<dbReference type="SMART" id="SM00895">
    <property type="entry name" value="FCD"/>
    <property type="match status" value="1"/>
</dbReference>
<dbReference type="CDD" id="cd07377">
    <property type="entry name" value="WHTH_GntR"/>
    <property type="match status" value="1"/>
</dbReference>
<evidence type="ECO:0000313" key="5">
    <source>
        <dbReference type="EMBL" id="WCL53568.1"/>
    </source>
</evidence>
<dbReference type="InterPro" id="IPR036388">
    <property type="entry name" value="WH-like_DNA-bd_sf"/>
</dbReference>
<dbReference type="SUPFAM" id="SSF46785">
    <property type="entry name" value="Winged helix' DNA-binding domain"/>
    <property type="match status" value="1"/>
</dbReference>
<name>A0AAE9XU69_9PROT</name>
<evidence type="ECO:0000313" key="6">
    <source>
        <dbReference type="Proteomes" id="UP001217500"/>
    </source>
</evidence>
<dbReference type="GO" id="GO:0003677">
    <property type="term" value="F:DNA binding"/>
    <property type="evidence" value="ECO:0007669"/>
    <property type="project" value="UniProtKB-KW"/>
</dbReference>
<dbReference type="Proteomes" id="UP001217500">
    <property type="component" value="Chromosome"/>
</dbReference>
<dbReference type="PANTHER" id="PTHR43537:SF24">
    <property type="entry name" value="GLUCONATE OPERON TRANSCRIPTIONAL REPRESSOR"/>
    <property type="match status" value="1"/>
</dbReference>
<dbReference type="Pfam" id="PF07729">
    <property type="entry name" value="FCD"/>
    <property type="match status" value="1"/>
</dbReference>